<dbReference type="SUPFAM" id="SSF57701">
    <property type="entry name" value="Zn2/Cys6 DNA-binding domain"/>
    <property type="match status" value="1"/>
</dbReference>
<dbReference type="InterPro" id="IPR001138">
    <property type="entry name" value="Zn2Cys6_DnaBD"/>
</dbReference>
<proteinExistence type="predicted"/>
<reference evidence="8 9" key="1">
    <citation type="submission" date="2024-02" db="EMBL/GenBank/DDBJ databases">
        <title>De novo assembly and annotation of 12 fungi associated with fruit tree decline syndrome in Ontario, Canada.</title>
        <authorList>
            <person name="Sulman M."/>
            <person name="Ellouze W."/>
            <person name="Ilyukhin E."/>
        </authorList>
    </citation>
    <scope>NUCLEOTIDE SEQUENCE [LARGE SCALE GENOMIC DNA]</scope>
    <source>
        <strain evidence="8 9">M11/M66-122</strain>
    </source>
</reference>
<keyword evidence="4" id="KW-0804">Transcription</keyword>
<dbReference type="Gene3D" id="4.10.240.10">
    <property type="entry name" value="Zn(2)-C6 fungal-type DNA-binding domain"/>
    <property type="match status" value="1"/>
</dbReference>
<dbReference type="GO" id="GO:0008270">
    <property type="term" value="F:zinc ion binding"/>
    <property type="evidence" value="ECO:0007669"/>
    <property type="project" value="InterPro"/>
</dbReference>
<dbReference type="GO" id="GO:0005634">
    <property type="term" value="C:nucleus"/>
    <property type="evidence" value="ECO:0007669"/>
    <property type="project" value="UniProtKB-SubCell"/>
</dbReference>
<keyword evidence="2" id="KW-0479">Metal-binding</keyword>
<dbReference type="EMBL" id="JAKJXP020000004">
    <property type="protein sequence ID" value="KAK7756988.1"/>
    <property type="molecule type" value="Genomic_DNA"/>
</dbReference>
<accession>A0AAN9UZ54</accession>
<evidence type="ECO:0000256" key="1">
    <source>
        <dbReference type="ARBA" id="ARBA00004123"/>
    </source>
</evidence>
<evidence type="ECO:0000256" key="3">
    <source>
        <dbReference type="ARBA" id="ARBA00023015"/>
    </source>
</evidence>
<dbReference type="InterPro" id="IPR036864">
    <property type="entry name" value="Zn2-C6_fun-type_DNA-bd_sf"/>
</dbReference>
<dbReference type="AlphaFoldDB" id="A0AAN9UZ54"/>
<evidence type="ECO:0000256" key="2">
    <source>
        <dbReference type="ARBA" id="ARBA00022723"/>
    </source>
</evidence>
<evidence type="ECO:0000259" key="7">
    <source>
        <dbReference type="PROSITE" id="PS50048"/>
    </source>
</evidence>
<comment type="subcellular location">
    <subcellularLocation>
        <location evidence="1">Nucleus</location>
    </subcellularLocation>
</comment>
<dbReference type="PROSITE" id="PS00463">
    <property type="entry name" value="ZN2_CY6_FUNGAL_1"/>
    <property type="match status" value="1"/>
</dbReference>
<evidence type="ECO:0000256" key="6">
    <source>
        <dbReference type="SAM" id="MobiDB-lite"/>
    </source>
</evidence>
<keyword evidence="5" id="KW-0539">Nucleus</keyword>
<evidence type="ECO:0000256" key="4">
    <source>
        <dbReference type="ARBA" id="ARBA00023163"/>
    </source>
</evidence>
<comment type="caution">
    <text evidence="8">The sequence shown here is derived from an EMBL/GenBank/DDBJ whole genome shotgun (WGS) entry which is preliminary data.</text>
</comment>
<feature type="compositionally biased region" description="Basic and acidic residues" evidence="6">
    <location>
        <begin position="13"/>
        <end position="34"/>
    </location>
</feature>
<keyword evidence="9" id="KW-1185">Reference proteome</keyword>
<keyword evidence="3" id="KW-0805">Transcription regulation</keyword>
<sequence>MSLWDDVAVNPRANDDAVQHTESTRNDGPHEKPSNAKTTTNTNGDGEEGAAKRALACNPCRERKVRCDRKQPTCGRCVGRGHECTYSGPSKLSITKLELSRLLLNLQERMTYAESQGVFTQPRPTVSPQAHDAHIPWSELDDVGLLPSSASPAVETTLGLDYWQSVPGVTQQLDFTVGTPNMQAQLPNIPGSMLSSATPSLDW</sequence>
<dbReference type="GO" id="GO:0000981">
    <property type="term" value="F:DNA-binding transcription factor activity, RNA polymerase II-specific"/>
    <property type="evidence" value="ECO:0007669"/>
    <property type="project" value="InterPro"/>
</dbReference>
<dbReference type="Proteomes" id="UP001320420">
    <property type="component" value="Unassembled WGS sequence"/>
</dbReference>
<gene>
    <name evidence="8" type="ORF">SLS62_001004</name>
</gene>
<dbReference type="SMART" id="SM00066">
    <property type="entry name" value="GAL4"/>
    <property type="match status" value="1"/>
</dbReference>
<name>A0AAN9UZ54_9PEZI</name>
<evidence type="ECO:0000256" key="5">
    <source>
        <dbReference type="ARBA" id="ARBA00023242"/>
    </source>
</evidence>
<dbReference type="PANTHER" id="PTHR47338:SF5">
    <property type="entry name" value="ZN(II)2CYS6 TRANSCRIPTION FACTOR (EUROFUNG)"/>
    <property type="match status" value="1"/>
</dbReference>
<dbReference type="Pfam" id="PF00172">
    <property type="entry name" value="Zn_clus"/>
    <property type="match status" value="1"/>
</dbReference>
<dbReference type="CDD" id="cd00067">
    <property type="entry name" value="GAL4"/>
    <property type="match status" value="1"/>
</dbReference>
<evidence type="ECO:0000313" key="8">
    <source>
        <dbReference type="EMBL" id="KAK7756988.1"/>
    </source>
</evidence>
<dbReference type="PROSITE" id="PS50048">
    <property type="entry name" value="ZN2_CY6_FUNGAL_2"/>
    <property type="match status" value="1"/>
</dbReference>
<feature type="domain" description="Zn(2)-C6 fungal-type" evidence="7">
    <location>
        <begin position="56"/>
        <end position="86"/>
    </location>
</feature>
<evidence type="ECO:0000313" key="9">
    <source>
        <dbReference type="Proteomes" id="UP001320420"/>
    </source>
</evidence>
<protein>
    <recommendedName>
        <fullName evidence="7">Zn(2)-C6 fungal-type domain-containing protein</fullName>
    </recommendedName>
</protein>
<dbReference type="InterPro" id="IPR050815">
    <property type="entry name" value="TF_fung"/>
</dbReference>
<organism evidence="8 9">
    <name type="scientific">Diatrype stigma</name>
    <dbReference type="NCBI Taxonomy" id="117547"/>
    <lineage>
        <taxon>Eukaryota</taxon>
        <taxon>Fungi</taxon>
        <taxon>Dikarya</taxon>
        <taxon>Ascomycota</taxon>
        <taxon>Pezizomycotina</taxon>
        <taxon>Sordariomycetes</taxon>
        <taxon>Xylariomycetidae</taxon>
        <taxon>Xylariales</taxon>
        <taxon>Diatrypaceae</taxon>
        <taxon>Diatrype</taxon>
    </lineage>
</organism>
<feature type="region of interest" description="Disordered" evidence="6">
    <location>
        <begin position="1"/>
        <end position="52"/>
    </location>
</feature>
<dbReference type="PANTHER" id="PTHR47338">
    <property type="entry name" value="ZN(II)2CYS6 TRANSCRIPTION FACTOR (EUROFUNG)-RELATED"/>
    <property type="match status" value="1"/>
</dbReference>
<dbReference type="PRINTS" id="PR00755">
    <property type="entry name" value="AFLATOXINBRP"/>
</dbReference>